<dbReference type="Gene3D" id="1.10.260.40">
    <property type="entry name" value="lambda repressor-like DNA-binding domains"/>
    <property type="match status" value="1"/>
</dbReference>
<dbReference type="Pfam" id="PF01381">
    <property type="entry name" value="HTH_3"/>
    <property type="match status" value="1"/>
</dbReference>
<evidence type="ECO:0000313" key="2">
    <source>
        <dbReference type="EMBL" id="CAB5062712.1"/>
    </source>
</evidence>
<accession>A0A6J7UBP6</accession>
<sequence>MATVPYVHVVKRKKHPKGSNLAHFSAALEKQLLEEYELTFGLGQLLSSRRLELQISQAALAEETGIPQADISRIECGHANPTLRTVEKLLSALNLRITVSNQ</sequence>
<dbReference type="AlphaFoldDB" id="A0A6J7UBP6"/>
<organism evidence="2">
    <name type="scientific">freshwater metagenome</name>
    <dbReference type="NCBI Taxonomy" id="449393"/>
    <lineage>
        <taxon>unclassified sequences</taxon>
        <taxon>metagenomes</taxon>
        <taxon>ecological metagenomes</taxon>
    </lineage>
</organism>
<dbReference type="InterPro" id="IPR001387">
    <property type="entry name" value="Cro/C1-type_HTH"/>
</dbReference>
<protein>
    <submittedName>
        <fullName evidence="2">Unannotated protein</fullName>
    </submittedName>
</protein>
<gene>
    <name evidence="2" type="ORF">UFOPK4319_01137</name>
</gene>
<reference evidence="2" key="1">
    <citation type="submission" date="2020-05" db="EMBL/GenBank/DDBJ databases">
        <authorList>
            <person name="Chiriac C."/>
            <person name="Salcher M."/>
            <person name="Ghai R."/>
            <person name="Kavagutti S V."/>
        </authorList>
    </citation>
    <scope>NUCLEOTIDE SEQUENCE</scope>
</reference>
<dbReference type="SUPFAM" id="SSF47413">
    <property type="entry name" value="lambda repressor-like DNA-binding domains"/>
    <property type="match status" value="1"/>
</dbReference>
<dbReference type="SMART" id="SM00530">
    <property type="entry name" value="HTH_XRE"/>
    <property type="match status" value="1"/>
</dbReference>
<dbReference type="GO" id="GO:0003677">
    <property type="term" value="F:DNA binding"/>
    <property type="evidence" value="ECO:0007669"/>
    <property type="project" value="InterPro"/>
</dbReference>
<feature type="domain" description="HTH cro/C1-type" evidence="1">
    <location>
        <begin position="46"/>
        <end position="100"/>
    </location>
</feature>
<proteinExistence type="predicted"/>
<dbReference type="InterPro" id="IPR010982">
    <property type="entry name" value="Lambda_DNA-bd_dom_sf"/>
</dbReference>
<dbReference type="EMBL" id="CAFBQN010000127">
    <property type="protein sequence ID" value="CAB5062712.1"/>
    <property type="molecule type" value="Genomic_DNA"/>
</dbReference>
<dbReference type="PROSITE" id="PS50943">
    <property type="entry name" value="HTH_CROC1"/>
    <property type="match status" value="1"/>
</dbReference>
<name>A0A6J7UBP6_9ZZZZ</name>
<evidence type="ECO:0000259" key="1">
    <source>
        <dbReference type="PROSITE" id="PS50943"/>
    </source>
</evidence>
<dbReference type="CDD" id="cd00093">
    <property type="entry name" value="HTH_XRE"/>
    <property type="match status" value="1"/>
</dbReference>